<proteinExistence type="predicted"/>
<geneLocation type="plasmid" evidence="2 3">
    <name>2</name>
</geneLocation>
<evidence type="ECO:0000256" key="1">
    <source>
        <dbReference type="SAM" id="MobiDB-lite"/>
    </source>
</evidence>
<dbReference type="InParanoid" id="W0RUW2"/>
<dbReference type="Proteomes" id="UP000019151">
    <property type="component" value="Plasmid 2"/>
</dbReference>
<name>W0RUW2_9BACT</name>
<reference evidence="2 3" key="1">
    <citation type="journal article" date="2014" name="Genome Announc.">
        <title>Genome Sequence and Methylome of Soil Bacterium Gemmatirosa kalamazoonensis KBS708T, a Member of the Rarely Cultivated Gemmatimonadetes Phylum.</title>
        <authorList>
            <person name="Debruyn J.M."/>
            <person name="Radosevich M."/>
            <person name="Wommack K.E."/>
            <person name="Polson S.W."/>
            <person name="Hauser L.J."/>
            <person name="Fawaz M.N."/>
            <person name="Korlach J."/>
            <person name="Tsai Y.C."/>
        </authorList>
    </citation>
    <scope>NUCLEOTIDE SEQUENCE [LARGE SCALE GENOMIC DNA]</scope>
    <source>
        <strain evidence="2 3">KBS708</strain>
        <plasmid evidence="3">Plasmid 2</plasmid>
    </source>
</reference>
<accession>W0RUW2</accession>
<dbReference type="AlphaFoldDB" id="W0RUW2"/>
<gene>
    <name evidence="2" type="ORF">J421_5838</name>
</gene>
<dbReference type="KEGG" id="gba:J421_5838"/>
<keyword evidence="3" id="KW-1185">Reference proteome</keyword>
<dbReference type="HOGENOM" id="CLU_3252109_0_0_0"/>
<sequence>MAQWPVPGPTATTRRRSSVDGGIVASGASSGDTYDTESPSSR</sequence>
<evidence type="ECO:0000313" key="2">
    <source>
        <dbReference type="EMBL" id="AHG93373.1"/>
    </source>
</evidence>
<dbReference type="EMBL" id="CP007130">
    <property type="protein sequence ID" value="AHG93373.1"/>
    <property type="molecule type" value="Genomic_DNA"/>
</dbReference>
<keyword evidence="2" id="KW-0614">Plasmid</keyword>
<organism evidence="2 3">
    <name type="scientific">Gemmatirosa kalamazoonensis</name>
    <dbReference type="NCBI Taxonomy" id="861299"/>
    <lineage>
        <taxon>Bacteria</taxon>
        <taxon>Pseudomonadati</taxon>
        <taxon>Gemmatimonadota</taxon>
        <taxon>Gemmatimonadia</taxon>
        <taxon>Gemmatimonadales</taxon>
        <taxon>Gemmatimonadaceae</taxon>
        <taxon>Gemmatirosa</taxon>
    </lineage>
</organism>
<evidence type="ECO:0000313" key="3">
    <source>
        <dbReference type="Proteomes" id="UP000019151"/>
    </source>
</evidence>
<feature type="region of interest" description="Disordered" evidence="1">
    <location>
        <begin position="1"/>
        <end position="42"/>
    </location>
</feature>
<feature type="compositionally biased region" description="Polar residues" evidence="1">
    <location>
        <begin position="27"/>
        <end position="42"/>
    </location>
</feature>
<protein>
    <submittedName>
        <fullName evidence="2">Uncharacterized protein</fullName>
    </submittedName>
</protein>